<proteinExistence type="predicted"/>
<evidence type="ECO:0000313" key="3">
    <source>
        <dbReference type="EMBL" id="GAA4948890.1"/>
    </source>
</evidence>
<dbReference type="EMBL" id="BAABLX010000028">
    <property type="protein sequence ID" value="GAA4948890.1"/>
    <property type="molecule type" value="Genomic_DNA"/>
</dbReference>
<dbReference type="GO" id="GO:0016787">
    <property type="term" value="F:hydrolase activity"/>
    <property type="evidence" value="ECO:0007669"/>
    <property type="project" value="UniProtKB-KW"/>
</dbReference>
<evidence type="ECO:0000256" key="2">
    <source>
        <dbReference type="ARBA" id="ARBA00022801"/>
    </source>
</evidence>
<dbReference type="PANTHER" id="PTHR32481:SF0">
    <property type="entry name" value="AMINOPEPTIDASE YPDE-RELATED"/>
    <property type="match status" value="1"/>
</dbReference>
<name>A0AAV3U564_9ALTE</name>
<comment type="caution">
    <text evidence="3">The sequence shown here is derived from an EMBL/GenBank/DDBJ whole genome shotgun (WGS) entry which is preliminary data.</text>
</comment>
<dbReference type="PANTHER" id="PTHR32481">
    <property type="entry name" value="AMINOPEPTIDASE"/>
    <property type="match status" value="1"/>
</dbReference>
<dbReference type="RefSeq" id="WP_345424322.1">
    <property type="nucleotide sequence ID" value="NZ_AP031496.1"/>
</dbReference>
<dbReference type="SUPFAM" id="SSF53187">
    <property type="entry name" value="Zn-dependent exopeptidases"/>
    <property type="match status" value="1"/>
</dbReference>
<keyword evidence="4" id="KW-1185">Reference proteome</keyword>
<dbReference type="Pfam" id="PF05343">
    <property type="entry name" value="Peptidase_M42"/>
    <property type="match status" value="1"/>
</dbReference>
<dbReference type="GO" id="GO:0046872">
    <property type="term" value="F:metal ion binding"/>
    <property type="evidence" value="ECO:0007669"/>
    <property type="project" value="UniProtKB-KW"/>
</dbReference>
<dbReference type="InterPro" id="IPR051464">
    <property type="entry name" value="Peptidase_M42_aminopept"/>
</dbReference>
<dbReference type="Proteomes" id="UP001409585">
    <property type="component" value="Unassembled WGS sequence"/>
</dbReference>
<reference evidence="4" key="1">
    <citation type="journal article" date="2019" name="Int. J. Syst. Evol. Microbiol.">
        <title>The Global Catalogue of Microorganisms (GCM) 10K type strain sequencing project: providing services to taxonomists for standard genome sequencing and annotation.</title>
        <authorList>
            <consortium name="The Broad Institute Genomics Platform"/>
            <consortium name="The Broad Institute Genome Sequencing Center for Infectious Disease"/>
            <person name="Wu L."/>
            <person name="Ma J."/>
        </authorList>
    </citation>
    <scope>NUCLEOTIDE SEQUENCE [LARGE SCALE GENOMIC DNA]</scope>
    <source>
        <strain evidence="4">JCM 19134</strain>
    </source>
</reference>
<organism evidence="3 4">
    <name type="scientific">Halioxenophilus aromaticivorans</name>
    <dbReference type="NCBI Taxonomy" id="1306992"/>
    <lineage>
        <taxon>Bacteria</taxon>
        <taxon>Pseudomonadati</taxon>
        <taxon>Pseudomonadota</taxon>
        <taxon>Gammaproteobacteria</taxon>
        <taxon>Alteromonadales</taxon>
        <taxon>Alteromonadaceae</taxon>
        <taxon>Halioxenophilus</taxon>
    </lineage>
</organism>
<dbReference type="InterPro" id="IPR008007">
    <property type="entry name" value="Peptidase_M42"/>
</dbReference>
<evidence type="ECO:0000256" key="1">
    <source>
        <dbReference type="ARBA" id="ARBA00022723"/>
    </source>
</evidence>
<accession>A0AAV3U564</accession>
<keyword evidence="1" id="KW-0479">Metal-binding</keyword>
<sequence>MPSSLAENAVSVQPSQDDALLNEYLDILKPLVREPSVIGHEHAFFRVLRRELEELGLKVQAFNGVLVAQGNRPTELYLSAHVDRHGLLCTGPNEFEYAAFIAGNQGENMADSSSAYMINQIENRFTGQRVQAHWPYTGTYIGQGRITRSYICPRRKNLIFEVDGLDYLQPGTPVSFLDRLKIDKGVLSCQLDNVVSAALILFLFRKGFQGTALFTAEEECGRSWRYALSWFQRHEIETQRFVVLDTSPYTSREDADLQQITLRRKDANGTFSETMRTELVERCEQLGLSYGFKDEYIELKNKTRPRPFPLGRTELGRIVAATQGAINGATVQIPTTEYHTASEAASLSAIAGMLTLLLSYL</sequence>
<protein>
    <submittedName>
        <fullName evidence="3">Peptidase M42</fullName>
    </submittedName>
</protein>
<keyword evidence="2" id="KW-0378">Hydrolase</keyword>
<dbReference type="AlphaFoldDB" id="A0AAV3U564"/>
<evidence type="ECO:0000313" key="4">
    <source>
        <dbReference type="Proteomes" id="UP001409585"/>
    </source>
</evidence>
<gene>
    <name evidence="3" type="ORF">GCM10025791_31250</name>
</gene>
<dbReference type="Gene3D" id="3.40.630.10">
    <property type="entry name" value="Zn peptidases"/>
    <property type="match status" value="2"/>
</dbReference>